<dbReference type="Pfam" id="PF20239">
    <property type="entry name" value="DUF6596"/>
    <property type="match status" value="1"/>
</dbReference>
<dbReference type="InterPro" id="IPR013249">
    <property type="entry name" value="RNA_pol_sigma70_r4_t2"/>
</dbReference>
<dbReference type="GO" id="GO:0006352">
    <property type="term" value="P:DNA-templated transcription initiation"/>
    <property type="evidence" value="ECO:0007669"/>
    <property type="project" value="InterPro"/>
</dbReference>
<dbReference type="NCBIfam" id="TIGR02937">
    <property type="entry name" value="sigma70-ECF"/>
    <property type="match status" value="1"/>
</dbReference>
<dbReference type="OrthoDB" id="9780299at2"/>
<evidence type="ECO:0000256" key="3">
    <source>
        <dbReference type="ARBA" id="ARBA00023082"/>
    </source>
</evidence>
<evidence type="ECO:0000259" key="5">
    <source>
        <dbReference type="Pfam" id="PF04542"/>
    </source>
</evidence>
<dbReference type="AlphaFoldDB" id="A0A1H1XPH8"/>
<evidence type="ECO:0000256" key="1">
    <source>
        <dbReference type="ARBA" id="ARBA00010641"/>
    </source>
</evidence>
<name>A0A1H1XPH8_9ACTN</name>
<dbReference type="InterPro" id="IPR007627">
    <property type="entry name" value="RNA_pol_sigma70_r2"/>
</dbReference>
<dbReference type="InterPro" id="IPR014284">
    <property type="entry name" value="RNA_pol_sigma-70_dom"/>
</dbReference>
<keyword evidence="9" id="KW-1185">Reference proteome</keyword>
<dbReference type="STRING" id="630515.SAMN04489812_4183"/>
<reference evidence="8 9" key="1">
    <citation type="submission" date="2016-10" db="EMBL/GenBank/DDBJ databases">
        <authorList>
            <person name="de Groot N.N."/>
        </authorList>
    </citation>
    <scope>NUCLEOTIDE SEQUENCE [LARGE SCALE GENOMIC DNA]</scope>
    <source>
        <strain evidence="8 9">DSM 21800</strain>
    </source>
</reference>
<feature type="domain" description="RNA polymerase sigma-70 region 2" evidence="5">
    <location>
        <begin position="9"/>
        <end position="76"/>
    </location>
</feature>
<comment type="similarity">
    <text evidence="1">Belongs to the sigma-70 factor family. ECF subfamily.</text>
</comment>
<protein>
    <submittedName>
        <fullName evidence="8">RNA polymerase sigma factor, sigma-70 family</fullName>
    </submittedName>
</protein>
<evidence type="ECO:0000313" key="9">
    <source>
        <dbReference type="Proteomes" id="UP000199103"/>
    </source>
</evidence>
<feature type="domain" description="DUF6596" evidence="7">
    <location>
        <begin position="177"/>
        <end position="277"/>
    </location>
</feature>
<evidence type="ECO:0000313" key="8">
    <source>
        <dbReference type="EMBL" id="SDT11177.1"/>
    </source>
</evidence>
<dbReference type="InterPro" id="IPR046531">
    <property type="entry name" value="DUF6596"/>
</dbReference>
<evidence type="ECO:0000256" key="2">
    <source>
        <dbReference type="ARBA" id="ARBA00023015"/>
    </source>
</evidence>
<keyword evidence="3" id="KW-0731">Sigma factor</keyword>
<dbReference type="Gene3D" id="1.10.1740.10">
    <property type="match status" value="1"/>
</dbReference>
<dbReference type="GO" id="GO:0003677">
    <property type="term" value="F:DNA binding"/>
    <property type="evidence" value="ECO:0007669"/>
    <property type="project" value="InterPro"/>
</dbReference>
<dbReference type="Pfam" id="PF04542">
    <property type="entry name" value="Sigma70_r2"/>
    <property type="match status" value="1"/>
</dbReference>
<dbReference type="SUPFAM" id="SSF88946">
    <property type="entry name" value="Sigma2 domain of RNA polymerase sigma factors"/>
    <property type="match status" value="1"/>
</dbReference>
<dbReference type="PANTHER" id="PTHR47756">
    <property type="entry name" value="BLL6612 PROTEIN-RELATED"/>
    <property type="match status" value="1"/>
</dbReference>
<keyword evidence="4" id="KW-0804">Transcription</keyword>
<dbReference type="Proteomes" id="UP000199103">
    <property type="component" value="Chromosome I"/>
</dbReference>
<accession>A0A1H1XPH8</accession>
<dbReference type="InterPro" id="IPR013325">
    <property type="entry name" value="RNA_pol_sigma_r2"/>
</dbReference>
<dbReference type="EMBL" id="LT629772">
    <property type="protein sequence ID" value="SDT11177.1"/>
    <property type="molecule type" value="Genomic_DNA"/>
</dbReference>
<dbReference type="InterPro" id="IPR036388">
    <property type="entry name" value="WH-like_DNA-bd_sf"/>
</dbReference>
<evidence type="ECO:0000259" key="6">
    <source>
        <dbReference type="Pfam" id="PF08281"/>
    </source>
</evidence>
<dbReference type="SUPFAM" id="SSF88659">
    <property type="entry name" value="Sigma3 and sigma4 domains of RNA polymerase sigma factors"/>
    <property type="match status" value="1"/>
</dbReference>
<proteinExistence type="inferred from homology"/>
<evidence type="ECO:0000256" key="4">
    <source>
        <dbReference type="ARBA" id="ARBA00023163"/>
    </source>
</evidence>
<organism evidence="8 9">
    <name type="scientific">Microlunatus soli</name>
    <dbReference type="NCBI Taxonomy" id="630515"/>
    <lineage>
        <taxon>Bacteria</taxon>
        <taxon>Bacillati</taxon>
        <taxon>Actinomycetota</taxon>
        <taxon>Actinomycetes</taxon>
        <taxon>Propionibacteriales</taxon>
        <taxon>Propionibacteriaceae</taxon>
        <taxon>Microlunatus</taxon>
    </lineage>
</organism>
<dbReference type="InterPro" id="IPR013324">
    <property type="entry name" value="RNA_pol_sigma_r3/r4-like"/>
</dbReference>
<sequence>MNELEDLLRDAAPQVLGLLLRRYGSGQFDLCEDAVSEAMLATHEQWQRDGLPDSPIGWLTTAARRRLIDRLRSDARRRERELTDARLAHPLAEQAFDEQAGRHDDSLQVLMLCCHPGLPRSAQVALTLRAVGGLSTAQIARGYLLPEATIAQRISRAKAKIRDNTAGFPAVTDPTARLDPVLTVLYLMFTEAHTASSGESLYDVDLAREAIRLTEGVHRALPDHGETAGLLALMLLTDARRSARLDDHGRMVPLDEQDRTLWDRSKIDRGTALLRRTLPGRPPSPYLIQASIAALHAEAASAALTDWSEILALYGILERLTDNPVVTLNRAVAAAMVGGPEVGLRIVDELGDRLPSDDHRRLAVHAHLLERAGRSSAREAYLEASKRTDSIAERDYLRSRARRLQR</sequence>
<dbReference type="PANTHER" id="PTHR47756:SF2">
    <property type="entry name" value="BLL6612 PROTEIN"/>
    <property type="match status" value="1"/>
</dbReference>
<feature type="domain" description="RNA polymerase sigma factor 70 region 4 type 2" evidence="6">
    <location>
        <begin position="111"/>
        <end position="161"/>
    </location>
</feature>
<dbReference type="GO" id="GO:0016987">
    <property type="term" value="F:sigma factor activity"/>
    <property type="evidence" value="ECO:0007669"/>
    <property type="project" value="UniProtKB-KW"/>
</dbReference>
<gene>
    <name evidence="8" type="ORF">SAMN04489812_4183</name>
</gene>
<dbReference type="Gene3D" id="1.10.10.10">
    <property type="entry name" value="Winged helix-like DNA-binding domain superfamily/Winged helix DNA-binding domain"/>
    <property type="match status" value="1"/>
</dbReference>
<dbReference type="Pfam" id="PF08281">
    <property type="entry name" value="Sigma70_r4_2"/>
    <property type="match status" value="1"/>
</dbReference>
<keyword evidence="2" id="KW-0805">Transcription regulation</keyword>
<dbReference type="RefSeq" id="WP_091527337.1">
    <property type="nucleotide sequence ID" value="NZ_LT629772.1"/>
</dbReference>
<evidence type="ECO:0000259" key="7">
    <source>
        <dbReference type="Pfam" id="PF20239"/>
    </source>
</evidence>